<dbReference type="SUPFAM" id="SSF55826">
    <property type="entry name" value="YbaK/ProRS associated domain"/>
    <property type="match status" value="1"/>
</dbReference>
<dbReference type="EMBL" id="BLPF01000001">
    <property type="protein sequence ID" value="GFJ79865.1"/>
    <property type="molecule type" value="Genomic_DNA"/>
</dbReference>
<evidence type="ECO:0000313" key="2">
    <source>
        <dbReference type="EMBL" id="GFJ79865.1"/>
    </source>
</evidence>
<reference evidence="2 3" key="1">
    <citation type="submission" date="2020-03" db="EMBL/GenBank/DDBJ databases">
        <title>Whole genome shotgun sequence of Phytohabitans houttuyneae NBRC 108639.</title>
        <authorList>
            <person name="Komaki H."/>
            <person name="Tamura T."/>
        </authorList>
    </citation>
    <scope>NUCLEOTIDE SEQUENCE [LARGE SCALE GENOMIC DNA]</scope>
    <source>
        <strain evidence="2 3">NBRC 108639</strain>
    </source>
</reference>
<proteinExistence type="predicted"/>
<dbReference type="Gene3D" id="3.90.960.10">
    <property type="entry name" value="YbaK/aminoacyl-tRNA synthetase-associated domain"/>
    <property type="match status" value="1"/>
</dbReference>
<feature type="domain" description="YbaK/aminoacyl-tRNA synthetase-associated" evidence="1">
    <location>
        <begin position="46"/>
        <end position="165"/>
    </location>
</feature>
<accession>A0A6V8KGM9</accession>
<protein>
    <recommendedName>
        <fullName evidence="1">YbaK/aminoacyl-tRNA synthetase-associated domain-containing protein</fullName>
    </recommendedName>
</protein>
<dbReference type="Proteomes" id="UP000482800">
    <property type="component" value="Unassembled WGS sequence"/>
</dbReference>
<dbReference type="InterPro" id="IPR007214">
    <property type="entry name" value="YbaK/aa-tRNA-synth-assoc-dom"/>
</dbReference>
<gene>
    <name evidence="2" type="ORF">Phou_040450</name>
</gene>
<dbReference type="GO" id="GO:0002161">
    <property type="term" value="F:aminoacyl-tRNA deacylase activity"/>
    <property type="evidence" value="ECO:0007669"/>
    <property type="project" value="InterPro"/>
</dbReference>
<dbReference type="AlphaFoldDB" id="A0A6V8KGM9"/>
<dbReference type="PANTHER" id="PTHR30411:SF1">
    <property type="entry name" value="CYTOPLASMIC PROTEIN"/>
    <property type="match status" value="1"/>
</dbReference>
<keyword evidence="3" id="KW-1185">Reference proteome</keyword>
<organism evidence="2 3">
    <name type="scientific">Phytohabitans houttuyneae</name>
    <dbReference type="NCBI Taxonomy" id="1076126"/>
    <lineage>
        <taxon>Bacteria</taxon>
        <taxon>Bacillati</taxon>
        <taxon>Actinomycetota</taxon>
        <taxon>Actinomycetes</taxon>
        <taxon>Micromonosporales</taxon>
        <taxon>Micromonosporaceae</taxon>
    </lineage>
</organism>
<dbReference type="Pfam" id="PF04073">
    <property type="entry name" value="tRNA_edit"/>
    <property type="match status" value="1"/>
</dbReference>
<dbReference type="InterPro" id="IPR036754">
    <property type="entry name" value="YbaK/aa-tRNA-synt-asso_dom_sf"/>
</dbReference>
<name>A0A6V8KGM9_9ACTN</name>
<evidence type="ECO:0000313" key="3">
    <source>
        <dbReference type="Proteomes" id="UP000482800"/>
    </source>
</evidence>
<comment type="caution">
    <text evidence="2">The sequence shown here is derived from an EMBL/GenBank/DDBJ whole genome shotgun (WGS) entry which is preliminary data.</text>
</comment>
<dbReference type="CDD" id="cd04939">
    <property type="entry name" value="PA2301"/>
    <property type="match status" value="1"/>
</dbReference>
<reference evidence="2 3" key="2">
    <citation type="submission" date="2020-03" db="EMBL/GenBank/DDBJ databases">
        <authorList>
            <person name="Ichikawa N."/>
            <person name="Kimura A."/>
            <person name="Kitahashi Y."/>
            <person name="Uohara A."/>
        </authorList>
    </citation>
    <scope>NUCLEOTIDE SEQUENCE [LARGE SCALE GENOMIC DNA]</scope>
    <source>
        <strain evidence="2 3">NBRC 108639</strain>
    </source>
</reference>
<evidence type="ECO:0000259" key="1">
    <source>
        <dbReference type="Pfam" id="PF04073"/>
    </source>
</evidence>
<dbReference type="PANTHER" id="PTHR30411">
    <property type="entry name" value="CYTOPLASMIC PROTEIN"/>
    <property type="match status" value="1"/>
</dbReference>
<sequence length="190" mass="19726">MIGTLKTEPARTRPDLLAAPTVAALDAWPADAPVDVDEVLVAPIDPTLADTAAFCEAYEVGLDVSANCVVVAGKREGVTRYAACVILATTRADVNGVVRKMLDVRKASFAPMSEAVELTGMEYGGITPIGLPEDWPILVDSRVVAAPNVIVGSGVRHSKIVLPGPALGALANAQVVEDLAKAVDTVARET</sequence>